<reference evidence="4 5" key="1">
    <citation type="submission" date="2016-04" db="EMBL/GenBank/DDBJ databases">
        <title>Complete genome sequence and analysis of deep-sea sediment isolate, Amycolatopsis sp. WP1.</title>
        <authorList>
            <person name="Wang H."/>
            <person name="Chen S."/>
            <person name="Wu Q."/>
        </authorList>
    </citation>
    <scope>NUCLEOTIDE SEQUENCE [LARGE SCALE GENOMIC DNA]</scope>
    <source>
        <strain evidence="4 5">WP1</strain>
    </source>
</reference>
<dbReference type="Proteomes" id="UP000250434">
    <property type="component" value="Chromosome"/>
</dbReference>
<dbReference type="PANTHER" id="PTHR43877:SF2">
    <property type="entry name" value="AMINOALKYLPHOSPHONATE N-ACETYLTRANSFERASE-RELATED"/>
    <property type="match status" value="1"/>
</dbReference>
<keyword evidence="1 4" id="KW-0808">Transferase</keyword>
<dbReference type="PANTHER" id="PTHR43877">
    <property type="entry name" value="AMINOALKYLPHOSPHONATE N-ACETYLTRANSFERASE-RELATED-RELATED"/>
    <property type="match status" value="1"/>
</dbReference>
<organism evidence="4 5">
    <name type="scientific">Amycolatopsis albispora</name>
    <dbReference type="NCBI Taxonomy" id="1804986"/>
    <lineage>
        <taxon>Bacteria</taxon>
        <taxon>Bacillati</taxon>
        <taxon>Actinomycetota</taxon>
        <taxon>Actinomycetes</taxon>
        <taxon>Pseudonocardiales</taxon>
        <taxon>Pseudonocardiaceae</taxon>
        <taxon>Amycolatopsis</taxon>
    </lineage>
</organism>
<dbReference type="AlphaFoldDB" id="A0A344LKT6"/>
<dbReference type="PROSITE" id="PS51186">
    <property type="entry name" value="GNAT"/>
    <property type="match status" value="1"/>
</dbReference>
<dbReference type="SUPFAM" id="SSF55729">
    <property type="entry name" value="Acyl-CoA N-acyltransferases (Nat)"/>
    <property type="match status" value="1"/>
</dbReference>
<dbReference type="Gene3D" id="3.40.630.30">
    <property type="match status" value="1"/>
</dbReference>
<dbReference type="EMBL" id="CP015163">
    <property type="protein sequence ID" value="AXB48660.1"/>
    <property type="molecule type" value="Genomic_DNA"/>
</dbReference>
<gene>
    <name evidence="4" type="ORF">A4R43_20110</name>
</gene>
<evidence type="ECO:0000256" key="2">
    <source>
        <dbReference type="ARBA" id="ARBA00023315"/>
    </source>
</evidence>
<dbReference type="GO" id="GO:0016747">
    <property type="term" value="F:acyltransferase activity, transferring groups other than amino-acyl groups"/>
    <property type="evidence" value="ECO:0007669"/>
    <property type="project" value="InterPro"/>
</dbReference>
<dbReference type="InterPro" id="IPR016181">
    <property type="entry name" value="Acyl_CoA_acyltransferase"/>
</dbReference>
<feature type="domain" description="N-acetyltransferase" evidence="3">
    <location>
        <begin position="1"/>
        <end position="131"/>
    </location>
</feature>
<dbReference type="InterPro" id="IPR050832">
    <property type="entry name" value="Bact_Acetyltransf"/>
</dbReference>
<evidence type="ECO:0000313" key="4">
    <source>
        <dbReference type="EMBL" id="AXB48660.1"/>
    </source>
</evidence>
<protein>
    <submittedName>
        <fullName evidence="4">GNAT family acetyltransferase</fullName>
    </submittedName>
</protein>
<keyword evidence="5" id="KW-1185">Reference proteome</keyword>
<dbReference type="OrthoDB" id="9789603at2"/>
<evidence type="ECO:0000313" key="5">
    <source>
        <dbReference type="Proteomes" id="UP000250434"/>
    </source>
</evidence>
<dbReference type="Pfam" id="PF00583">
    <property type="entry name" value="Acetyltransf_1"/>
    <property type="match status" value="1"/>
</dbReference>
<evidence type="ECO:0000259" key="3">
    <source>
        <dbReference type="PROSITE" id="PS51186"/>
    </source>
</evidence>
<dbReference type="RefSeq" id="WP_113697754.1">
    <property type="nucleotide sequence ID" value="NZ_CP015163.1"/>
</dbReference>
<dbReference type="KEGG" id="aab:A4R43_20110"/>
<accession>A0A344LKT6</accession>
<proteinExistence type="predicted"/>
<dbReference type="InterPro" id="IPR000182">
    <property type="entry name" value="GNAT_dom"/>
</dbReference>
<dbReference type="CDD" id="cd04301">
    <property type="entry name" value="NAT_SF"/>
    <property type="match status" value="1"/>
</dbReference>
<sequence>MLADDAIGSGREDPSELGPYFAAFDAIDADPNQVLVVAEADGVLVGTLQLSIIPGMARTGATRGQIEGVRVHSSQRGTGLGTTLLEWAIDQARTRGCAIVQLTSDARRTDAHRFYERLGFAPTHTGFKLEF</sequence>
<evidence type="ECO:0000256" key="1">
    <source>
        <dbReference type="ARBA" id="ARBA00022679"/>
    </source>
</evidence>
<name>A0A344LKT6_9PSEU</name>
<keyword evidence="2" id="KW-0012">Acyltransferase</keyword>